<proteinExistence type="predicted"/>
<protein>
    <submittedName>
        <fullName evidence="1">Uncharacterized protein</fullName>
    </submittedName>
</protein>
<dbReference type="KEGG" id="euz:DVS28_a4237"/>
<dbReference type="AlphaFoldDB" id="A0A346Y357"/>
<accession>A0A346Y357</accession>
<dbReference type="EMBL" id="CP031165">
    <property type="protein sequence ID" value="AXV08904.1"/>
    <property type="molecule type" value="Genomic_DNA"/>
</dbReference>
<name>A0A346Y357_9ACTN</name>
<reference evidence="1 2" key="1">
    <citation type="submission" date="2018-09" db="EMBL/GenBank/DDBJ databases">
        <title>Complete genome sequence of Euzebya sp. DY32-46 isolated from seawater of Pacific Ocean.</title>
        <authorList>
            <person name="Xu L."/>
            <person name="Wu Y.-H."/>
            <person name="Xu X.-W."/>
        </authorList>
    </citation>
    <scope>NUCLEOTIDE SEQUENCE [LARGE SCALE GENOMIC DNA]</scope>
    <source>
        <strain evidence="1 2">DY32-46</strain>
    </source>
</reference>
<dbReference type="Proteomes" id="UP000264006">
    <property type="component" value="Chromosome"/>
</dbReference>
<keyword evidence="2" id="KW-1185">Reference proteome</keyword>
<dbReference type="RefSeq" id="WP_114593175.1">
    <property type="nucleotide sequence ID" value="NZ_CP031165.1"/>
</dbReference>
<evidence type="ECO:0000313" key="1">
    <source>
        <dbReference type="EMBL" id="AXV08904.1"/>
    </source>
</evidence>
<gene>
    <name evidence="1" type="ORF">DVS28_a4237</name>
</gene>
<evidence type="ECO:0000313" key="2">
    <source>
        <dbReference type="Proteomes" id="UP000264006"/>
    </source>
</evidence>
<organism evidence="1 2">
    <name type="scientific">Euzebya pacifica</name>
    <dbReference type="NCBI Taxonomy" id="1608957"/>
    <lineage>
        <taxon>Bacteria</taxon>
        <taxon>Bacillati</taxon>
        <taxon>Actinomycetota</taxon>
        <taxon>Nitriliruptoria</taxon>
        <taxon>Euzebyales</taxon>
    </lineage>
</organism>
<sequence>MDGQPGWEPREWDVETHVRALEDAGALLVSAIGDRTGATEGARIAAAAMAGDEDVDWEAVAVATASVAGAILRALTPSTASRERAMSIVPELVAQQRTRWSDRT</sequence>